<evidence type="ECO:0000256" key="2">
    <source>
        <dbReference type="ARBA" id="ARBA00022655"/>
    </source>
</evidence>
<feature type="active site" description="Proton donor" evidence="9">
    <location>
        <position position="99"/>
    </location>
</feature>
<dbReference type="GO" id="GO:0005829">
    <property type="term" value="C:cytosol"/>
    <property type="evidence" value="ECO:0007669"/>
    <property type="project" value="TreeGrafter"/>
</dbReference>
<evidence type="ECO:0000256" key="6">
    <source>
        <dbReference type="ARBA" id="ARBA00023239"/>
    </source>
</evidence>
<dbReference type="Proteomes" id="UP000218287">
    <property type="component" value="Chromosome"/>
</dbReference>
<comment type="cofactor">
    <cofactor evidence="9">
        <name>pyruvate</name>
        <dbReference type="ChEBI" id="CHEBI:15361"/>
    </cofactor>
    <text evidence="9">Binds 1 pyruvoyl group covalently per subunit.</text>
</comment>
<keyword evidence="7 9" id="KW-0704">Schiff base</keyword>
<comment type="function">
    <text evidence="9">Catalyzes the pyruvoyl-dependent decarboxylation of aspartate to produce beta-alanine.</text>
</comment>
<evidence type="ECO:0000313" key="10">
    <source>
        <dbReference type="EMBL" id="BAY18519.1"/>
    </source>
</evidence>
<dbReference type="UniPathway" id="UPA00028">
    <property type="reaction ID" value="UER00002"/>
</dbReference>
<keyword evidence="4 9" id="KW-0068">Autocatalytic cleavage</keyword>
<dbReference type="NCBIfam" id="TIGR00223">
    <property type="entry name" value="panD"/>
    <property type="match status" value="1"/>
</dbReference>
<organism evidence="10 11">
    <name type="scientific">Anabaenopsis circularis NIES-21</name>
    <dbReference type="NCBI Taxonomy" id="1085406"/>
    <lineage>
        <taxon>Bacteria</taxon>
        <taxon>Bacillati</taxon>
        <taxon>Cyanobacteriota</taxon>
        <taxon>Cyanophyceae</taxon>
        <taxon>Nostocales</taxon>
        <taxon>Nodulariaceae</taxon>
        <taxon>Anabaenopsis</taxon>
    </lineage>
</organism>
<evidence type="ECO:0000256" key="1">
    <source>
        <dbReference type="ARBA" id="ARBA00022490"/>
    </source>
</evidence>
<accession>A0A1Z4GM18</accession>
<evidence type="ECO:0000256" key="5">
    <source>
        <dbReference type="ARBA" id="ARBA00023145"/>
    </source>
</evidence>
<evidence type="ECO:0000256" key="4">
    <source>
        <dbReference type="ARBA" id="ARBA00022813"/>
    </source>
</evidence>
<comment type="PTM">
    <text evidence="9">Is synthesized initially as an inactive proenzyme, which is activated by self-cleavage at a specific serine bond to produce a beta-subunit with a hydroxyl group at its C-terminus and an alpha-subunit with a pyruvoyl group at its N-terminus.</text>
</comment>
<evidence type="ECO:0000313" key="11">
    <source>
        <dbReference type="Proteomes" id="UP000218287"/>
    </source>
</evidence>
<comment type="catalytic activity">
    <reaction evidence="9">
        <text>L-aspartate + H(+) = beta-alanine + CO2</text>
        <dbReference type="Rhea" id="RHEA:19497"/>
        <dbReference type="ChEBI" id="CHEBI:15378"/>
        <dbReference type="ChEBI" id="CHEBI:16526"/>
        <dbReference type="ChEBI" id="CHEBI:29991"/>
        <dbReference type="ChEBI" id="CHEBI:57966"/>
        <dbReference type="EC" id="4.1.1.11"/>
    </reaction>
</comment>
<reference evidence="10 11" key="1">
    <citation type="submission" date="2017-06" db="EMBL/GenBank/DDBJ databases">
        <title>Genome sequencing of cyanobaciteial culture collection at National Institute for Environmental Studies (NIES).</title>
        <authorList>
            <person name="Hirose Y."/>
            <person name="Shimura Y."/>
            <person name="Fujisawa T."/>
            <person name="Nakamura Y."/>
            <person name="Kawachi M."/>
        </authorList>
    </citation>
    <scope>NUCLEOTIDE SEQUENCE [LARGE SCALE GENOMIC DNA]</scope>
    <source>
        <strain evidence="10 11">NIES-21</strain>
    </source>
</reference>
<comment type="similarity">
    <text evidence="9">Belongs to the PanD family.</text>
</comment>
<keyword evidence="5 9" id="KW-0865">Zymogen</keyword>
<feature type="modified residue" description="Pyruvic acid (Ser)" evidence="9">
    <location>
        <position position="66"/>
    </location>
</feature>
<keyword evidence="3 9" id="KW-0210">Decarboxylase</keyword>
<keyword evidence="11" id="KW-1185">Reference proteome</keyword>
<dbReference type="EC" id="4.1.1.11" evidence="9"/>
<comment type="pathway">
    <text evidence="9">Cofactor biosynthesis; (R)-pantothenate biosynthesis; beta-alanine from L-aspartate: step 1/1.</text>
</comment>
<feature type="chain" id="PRO_5014004502" description="Aspartate 1-decarboxylase alpha chain" evidence="9">
    <location>
        <begin position="66"/>
        <end position="168"/>
    </location>
</feature>
<protein>
    <recommendedName>
        <fullName evidence="9">Aspartate 1-decarboxylase</fullName>
        <ecNumber evidence="9">4.1.1.11</ecNumber>
    </recommendedName>
    <alternativeName>
        <fullName evidence="9">Aspartate alpha-decarboxylase</fullName>
    </alternativeName>
    <component>
        <recommendedName>
            <fullName evidence="9">Aspartate 1-decarboxylase beta chain</fullName>
        </recommendedName>
    </component>
    <component>
        <recommendedName>
            <fullName evidence="9">Aspartate 1-decarboxylase alpha chain</fullName>
        </recommendedName>
    </component>
</protein>
<feature type="binding site" evidence="9">
    <location>
        <begin position="114"/>
        <end position="116"/>
    </location>
    <ligand>
        <name>substrate</name>
    </ligand>
</feature>
<dbReference type="GO" id="GO:0015940">
    <property type="term" value="P:pantothenate biosynthetic process"/>
    <property type="evidence" value="ECO:0007669"/>
    <property type="project" value="UniProtKB-UniRule"/>
</dbReference>
<keyword evidence="6 9" id="KW-0456">Lyase</keyword>
<comment type="subcellular location">
    <subcellularLocation>
        <location evidence="9">Cytoplasm</location>
    </subcellularLocation>
</comment>
<dbReference type="CDD" id="cd06919">
    <property type="entry name" value="Asp_decarbox"/>
    <property type="match status" value="1"/>
</dbReference>
<dbReference type="InterPro" id="IPR009010">
    <property type="entry name" value="Asp_de-COase-like_dom_sf"/>
</dbReference>
<name>A0A1Z4GM18_9CYAN</name>
<evidence type="ECO:0000256" key="7">
    <source>
        <dbReference type="ARBA" id="ARBA00023270"/>
    </source>
</evidence>
<dbReference type="InterPro" id="IPR003190">
    <property type="entry name" value="Asp_decarbox"/>
</dbReference>
<feature type="active site" description="Schiff-base intermediate with substrate; via pyruvic acid" evidence="9">
    <location>
        <position position="66"/>
    </location>
</feature>
<dbReference type="HAMAP" id="MF_00446">
    <property type="entry name" value="PanD"/>
    <property type="match status" value="1"/>
</dbReference>
<dbReference type="PANTHER" id="PTHR21012">
    <property type="entry name" value="ASPARTATE 1-DECARBOXYLASE"/>
    <property type="match status" value="1"/>
</dbReference>
<gene>
    <name evidence="9" type="primary">panD</name>
    <name evidence="10" type="ORF">NIES21_43660</name>
</gene>
<comment type="subunit">
    <text evidence="9">Heterooctamer of four alpha and four beta subunits.</text>
</comment>
<keyword evidence="8 9" id="KW-0670">Pyruvate</keyword>
<dbReference type="GO" id="GO:0004068">
    <property type="term" value="F:aspartate 1-decarboxylase activity"/>
    <property type="evidence" value="ECO:0007669"/>
    <property type="project" value="UniProtKB-UniRule"/>
</dbReference>
<evidence type="ECO:0000256" key="9">
    <source>
        <dbReference type="HAMAP-Rule" id="MF_00446"/>
    </source>
</evidence>
<dbReference type="Gene3D" id="2.40.40.20">
    <property type="match status" value="1"/>
</dbReference>
<dbReference type="SUPFAM" id="SSF50692">
    <property type="entry name" value="ADC-like"/>
    <property type="match status" value="1"/>
</dbReference>
<feature type="binding site" evidence="9">
    <location>
        <position position="98"/>
    </location>
    <ligand>
        <name>substrate</name>
    </ligand>
</feature>
<dbReference type="AlphaFoldDB" id="A0A1Z4GM18"/>
<dbReference type="EMBL" id="AP018174">
    <property type="protein sequence ID" value="BAY18519.1"/>
    <property type="molecule type" value="Genomic_DNA"/>
</dbReference>
<dbReference type="Pfam" id="PF02261">
    <property type="entry name" value="Asp_decarbox"/>
    <property type="match status" value="1"/>
</dbReference>
<feature type="chain" id="PRO_5014004506" description="Aspartate 1-decarboxylase beta chain" evidence="9">
    <location>
        <begin position="1"/>
        <end position="65"/>
    </location>
</feature>
<dbReference type="GO" id="GO:0006523">
    <property type="term" value="P:alanine biosynthetic process"/>
    <property type="evidence" value="ECO:0007669"/>
    <property type="project" value="InterPro"/>
</dbReference>
<keyword evidence="1 9" id="KW-0963">Cytoplasm</keyword>
<keyword evidence="2 9" id="KW-0566">Pantothenate biosynthesis</keyword>
<dbReference type="PANTHER" id="PTHR21012:SF0">
    <property type="entry name" value="ASPARTATE 1-DECARBOXYLASE"/>
    <property type="match status" value="1"/>
</dbReference>
<sequence length="168" mass="18706">MLGTKFTKTASCFPILESGNRKNKQLDICKLPIWPQKLQNEMQRTVLLAKIHNCTLTGANINYVGSISIDEILLEKAGILPYEQVQVVNVANGERFITYTITAPANSGIIELNGAAARLGIVGDRLIIMAYGQFSLEELKNYSPTVVIVDEKNRLLEVRHYDDLLSKV</sequence>
<evidence type="ECO:0000256" key="8">
    <source>
        <dbReference type="ARBA" id="ARBA00023317"/>
    </source>
</evidence>
<proteinExistence type="inferred from homology"/>
<evidence type="ECO:0000256" key="3">
    <source>
        <dbReference type="ARBA" id="ARBA00022793"/>
    </source>
</evidence>